<comment type="caution">
    <text evidence="1">The sequence shown here is derived from an EMBL/GenBank/DDBJ whole genome shotgun (WGS) entry which is preliminary data.</text>
</comment>
<dbReference type="AlphaFoldDB" id="A0AAV7RFQ7"/>
<proteinExistence type="predicted"/>
<name>A0AAV7RFQ7_PLEWA</name>
<evidence type="ECO:0000313" key="2">
    <source>
        <dbReference type="Proteomes" id="UP001066276"/>
    </source>
</evidence>
<keyword evidence="2" id="KW-1185">Reference proteome</keyword>
<protein>
    <submittedName>
        <fullName evidence="1">Uncharacterized protein</fullName>
    </submittedName>
</protein>
<accession>A0AAV7RFQ7</accession>
<evidence type="ECO:0000313" key="1">
    <source>
        <dbReference type="EMBL" id="KAJ1150251.1"/>
    </source>
</evidence>
<dbReference type="EMBL" id="JANPWB010000009">
    <property type="protein sequence ID" value="KAJ1150251.1"/>
    <property type="molecule type" value="Genomic_DNA"/>
</dbReference>
<reference evidence="1" key="1">
    <citation type="journal article" date="2022" name="bioRxiv">
        <title>Sequencing and chromosome-scale assembly of the giantPleurodeles waltlgenome.</title>
        <authorList>
            <person name="Brown T."/>
            <person name="Elewa A."/>
            <person name="Iarovenko S."/>
            <person name="Subramanian E."/>
            <person name="Araus A.J."/>
            <person name="Petzold A."/>
            <person name="Susuki M."/>
            <person name="Suzuki K.-i.T."/>
            <person name="Hayashi T."/>
            <person name="Toyoda A."/>
            <person name="Oliveira C."/>
            <person name="Osipova E."/>
            <person name="Leigh N.D."/>
            <person name="Simon A."/>
            <person name="Yun M.H."/>
        </authorList>
    </citation>
    <scope>NUCLEOTIDE SEQUENCE</scope>
    <source>
        <strain evidence="1">20211129_DDA</strain>
        <tissue evidence="1">Liver</tissue>
    </source>
</reference>
<sequence length="107" mass="11890">MPSLCRAMMGIDGLSRLHPVLHAGSVLISVCAQKRLKELQKLGDVVPPQECRCRYGGAQENSESCTACSLCTYKHLKELRKLGDLVPPQEFWCRDGGARKTARPVFF</sequence>
<dbReference type="Proteomes" id="UP001066276">
    <property type="component" value="Chromosome 5"/>
</dbReference>
<organism evidence="1 2">
    <name type="scientific">Pleurodeles waltl</name>
    <name type="common">Iberian ribbed newt</name>
    <dbReference type="NCBI Taxonomy" id="8319"/>
    <lineage>
        <taxon>Eukaryota</taxon>
        <taxon>Metazoa</taxon>
        <taxon>Chordata</taxon>
        <taxon>Craniata</taxon>
        <taxon>Vertebrata</taxon>
        <taxon>Euteleostomi</taxon>
        <taxon>Amphibia</taxon>
        <taxon>Batrachia</taxon>
        <taxon>Caudata</taxon>
        <taxon>Salamandroidea</taxon>
        <taxon>Salamandridae</taxon>
        <taxon>Pleurodelinae</taxon>
        <taxon>Pleurodeles</taxon>
    </lineage>
</organism>
<gene>
    <name evidence="1" type="ORF">NDU88_003046</name>
</gene>